<evidence type="ECO:0000256" key="1">
    <source>
        <dbReference type="SAM" id="MobiDB-lite"/>
    </source>
</evidence>
<dbReference type="eggNOG" id="ENOG5030KTK">
    <property type="taxonomic scope" value="Bacteria"/>
</dbReference>
<organism evidence="2 3">
    <name type="scientific">Streptantibioticus cattleyicolor (strain ATCC 35852 / DSM 46488 / JCM 4925 / NBRC 14057 / NRRL 8057)</name>
    <name type="common">Streptomyces cattleya</name>
    <dbReference type="NCBI Taxonomy" id="1003195"/>
    <lineage>
        <taxon>Bacteria</taxon>
        <taxon>Bacillati</taxon>
        <taxon>Actinomycetota</taxon>
        <taxon>Actinomycetes</taxon>
        <taxon>Kitasatosporales</taxon>
        <taxon>Streptomycetaceae</taxon>
        <taxon>Streptantibioticus</taxon>
    </lineage>
</organism>
<proteinExistence type="predicted"/>
<dbReference type="EMBL" id="CP003219">
    <property type="protein sequence ID" value="AEW94648.1"/>
    <property type="molecule type" value="Genomic_DNA"/>
</dbReference>
<dbReference type="Proteomes" id="UP000007842">
    <property type="component" value="Chromosome"/>
</dbReference>
<dbReference type="STRING" id="1003195.SCATT_22770"/>
<gene>
    <name evidence="2" type="ordered locus">SCATT_22770</name>
</gene>
<dbReference type="RefSeq" id="WP_014627827.1">
    <property type="nucleotide sequence ID" value="NC_017586.1"/>
</dbReference>
<keyword evidence="3" id="KW-1185">Reference proteome</keyword>
<sequence length="247" mass="26415">MAEFTIRLTEHQRLTLACNIGGIVATSRRDTLAKLVRVGLVLADTDGRGGVLTPSGKAVAAQAVAEPDRRAFRVGAAPEPVQPRPVQLTETQRATLATALDPLSGGSVFGHGRTVAVLAQLGLIEPVEGWYERSVSRRAGRLHATSRTWGVVGHHITDAGRRALAEASTVGKDTRSPRQAPAGESTQPEPAACGRCRRAFDPTDTRHDGHARSGNSPFCRSCVDRCHESTDAFHVCAICRTREGDTR</sequence>
<evidence type="ECO:0000313" key="3">
    <source>
        <dbReference type="Proteomes" id="UP000007842"/>
    </source>
</evidence>
<name>G8WPE6_STREN</name>
<feature type="region of interest" description="Disordered" evidence="1">
    <location>
        <begin position="165"/>
        <end position="198"/>
    </location>
</feature>
<protein>
    <submittedName>
        <fullName evidence="2">Uncharacterized protein</fullName>
    </submittedName>
</protein>
<dbReference type="OrthoDB" id="4337880at2"/>
<dbReference type="HOGENOM" id="CLU_1124006_0_0_11"/>
<dbReference type="PATRIC" id="fig|1003195.29.peg.2283"/>
<dbReference type="AlphaFoldDB" id="G8WPE6"/>
<evidence type="ECO:0000313" key="2">
    <source>
        <dbReference type="EMBL" id="AEW94648.1"/>
    </source>
</evidence>
<dbReference type="KEGG" id="scy:SCATT_22770"/>
<accession>G8WPE6</accession>
<reference evidence="3" key="1">
    <citation type="submission" date="2011-12" db="EMBL/GenBank/DDBJ databases">
        <title>Complete genome sequence of Streptomyces cattleya strain DSM 46488.</title>
        <authorList>
            <person name="Ou H.-Y."/>
            <person name="Li P."/>
            <person name="Zhao C."/>
            <person name="O'Hagan D."/>
            <person name="Deng Z."/>
        </authorList>
    </citation>
    <scope>NUCLEOTIDE SEQUENCE [LARGE SCALE GENOMIC DNA]</scope>
    <source>
        <strain evidence="3">ATCC 35852 / DSM 46488 / JCM 4925 / NBRC 14057 / NRRL 8057</strain>
    </source>
</reference>